<dbReference type="EMBL" id="GBXM01099871">
    <property type="protein sequence ID" value="JAH08706.1"/>
    <property type="molecule type" value="Transcribed_RNA"/>
</dbReference>
<evidence type="ECO:0000313" key="1">
    <source>
        <dbReference type="EMBL" id="JAH08706.1"/>
    </source>
</evidence>
<dbReference type="AlphaFoldDB" id="A0A0E9PVR0"/>
<sequence length="54" mass="6289">MPTPARTCKDLQLCHPDFADGVPQTSLKPRFHCRNFTPELGTFLRNSVRFDRRN</sequence>
<protein>
    <submittedName>
        <fullName evidence="1">Uncharacterized protein</fullName>
    </submittedName>
</protein>
<reference evidence="1" key="2">
    <citation type="journal article" date="2015" name="Fish Shellfish Immunol.">
        <title>Early steps in the European eel (Anguilla anguilla)-Vibrio vulnificus interaction in the gills: Role of the RtxA13 toxin.</title>
        <authorList>
            <person name="Callol A."/>
            <person name="Pajuelo D."/>
            <person name="Ebbesson L."/>
            <person name="Teles M."/>
            <person name="MacKenzie S."/>
            <person name="Amaro C."/>
        </authorList>
    </citation>
    <scope>NUCLEOTIDE SEQUENCE</scope>
</reference>
<reference evidence="1" key="1">
    <citation type="submission" date="2014-11" db="EMBL/GenBank/DDBJ databases">
        <authorList>
            <person name="Amaro Gonzalez C."/>
        </authorList>
    </citation>
    <scope>NUCLEOTIDE SEQUENCE</scope>
</reference>
<organism evidence="1">
    <name type="scientific">Anguilla anguilla</name>
    <name type="common">European freshwater eel</name>
    <name type="synonym">Muraena anguilla</name>
    <dbReference type="NCBI Taxonomy" id="7936"/>
    <lineage>
        <taxon>Eukaryota</taxon>
        <taxon>Metazoa</taxon>
        <taxon>Chordata</taxon>
        <taxon>Craniata</taxon>
        <taxon>Vertebrata</taxon>
        <taxon>Euteleostomi</taxon>
        <taxon>Actinopterygii</taxon>
        <taxon>Neopterygii</taxon>
        <taxon>Teleostei</taxon>
        <taxon>Anguilliformes</taxon>
        <taxon>Anguillidae</taxon>
        <taxon>Anguilla</taxon>
    </lineage>
</organism>
<proteinExistence type="predicted"/>
<accession>A0A0E9PVR0</accession>
<name>A0A0E9PVR0_ANGAN</name>